<name>Z9JG33_9GAMM</name>
<organism evidence="1 2">
    <name type="scientific">Xylella taiwanensis</name>
    <dbReference type="NCBI Taxonomy" id="1444770"/>
    <lineage>
        <taxon>Bacteria</taxon>
        <taxon>Pseudomonadati</taxon>
        <taxon>Pseudomonadota</taxon>
        <taxon>Gammaproteobacteria</taxon>
        <taxon>Lysobacterales</taxon>
        <taxon>Lysobacteraceae</taxon>
        <taxon>Xylella</taxon>
    </lineage>
</organism>
<dbReference type="STRING" id="1444770.AF72_13310"/>
<dbReference type="Proteomes" id="UP000020406">
    <property type="component" value="Unassembled WGS sequence"/>
</dbReference>
<dbReference type="AlphaFoldDB" id="Z9JG33"/>
<dbReference type="PATRIC" id="fig|1444770.3.peg.3140"/>
<evidence type="ECO:0000313" key="1">
    <source>
        <dbReference type="EMBL" id="EWS76973.1"/>
    </source>
</evidence>
<proteinExistence type="predicted"/>
<sequence>MTQIGIDIGDQNVVSLGVLDCYKYVGTATHTYFDLYNIVIVFSKFLGDL</sequence>
<comment type="caution">
    <text evidence="1">The sequence shown here is derived from an EMBL/GenBank/DDBJ whole genome shotgun (WGS) entry which is preliminary data.</text>
</comment>
<gene>
    <name evidence="1" type="ORF">AF72_13310</name>
</gene>
<evidence type="ECO:0000313" key="2">
    <source>
        <dbReference type="Proteomes" id="UP000020406"/>
    </source>
</evidence>
<protein>
    <submittedName>
        <fullName evidence="1">Uncharacterized protein</fullName>
    </submittedName>
</protein>
<accession>Z9JG33</accession>
<dbReference type="EMBL" id="JDSQ01000044">
    <property type="protein sequence ID" value="EWS76973.1"/>
    <property type="molecule type" value="Genomic_DNA"/>
</dbReference>
<reference evidence="1 2" key="1">
    <citation type="journal article" date="2014" name="Genome Announc.">
        <title>Draft Genome Sequence of Xylella fastidiosa Pear Leaf Scorch Strain in Taiwan.</title>
        <authorList>
            <person name="Su C.C."/>
            <person name="Deng W.L."/>
            <person name="Jan F.J."/>
            <person name="Chang C.J."/>
            <person name="Huang H."/>
            <person name="Chen J."/>
        </authorList>
    </citation>
    <scope>NUCLEOTIDE SEQUENCE [LARGE SCALE GENOMIC DNA]</scope>
    <source>
        <strain evidence="1 2">PLS229</strain>
    </source>
</reference>